<keyword evidence="2" id="KW-1185">Reference proteome</keyword>
<name>A0ABS7Y3F0_9FLAO</name>
<comment type="caution">
    <text evidence="1">The sequence shown here is derived from an EMBL/GenBank/DDBJ whole genome shotgun (WGS) entry which is preliminary data.</text>
</comment>
<reference evidence="2" key="1">
    <citation type="submission" date="2023-07" db="EMBL/GenBank/DDBJ databases">
        <authorList>
            <person name="Yue Y."/>
        </authorList>
    </citation>
    <scope>NUCLEOTIDE SEQUENCE [LARGE SCALE GENOMIC DNA]</scope>
    <source>
        <strain evidence="2">2Y89</strain>
    </source>
</reference>
<evidence type="ECO:0000313" key="1">
    <source>
        <dbReference type="EMBL" id="MCA0154464.1"/>
    </source>
</evidence>
<proteinExistence type="predicted"/>
<dbReference type="Proteomes" id="UP001198402">
    <property type="component" value="Unassembled WGS sequence"/>
</dbReference>
<organism evidence="1 2">
    <name type="scientific">Winogradskyella vincentii</name>
    <dbReference type="NCBI Taxonomy" id="2877122"/>
    <lineage>
        <taxon>Bacteria</taxon>
        <taxon>Pseudomonadati</taxon>
        <taxon>Bacteroidota</taxon>
        <taxon>Flavobacteriia</taxon>
        <taxon>Flavobacteriales</taxon>
        <taxon>Flavobacteriaceae</taxon>
        <taxon>Winogradskyella</taxon>
    </lineage>
</organism>
<evidence type="ECO:0000313" key="2">
    <source>
        <dbReference type="Proteomes" id="UP001198402"/>
    </source>
</evidence>
<dbReference type="EMBL" id="JAIUJS010000012">
    <property type="protein sequence ID" value="MCA0154464.1"/>
    <property type="molecule type" value="Genomic_DNA"/>
</dbReference>
<gene>
    <name evidence="1" type="ORF">LBV24_14630</name>
</gene>
<protein>
    <submittedName>
        <fullName evidence="1">Uncharacterized protein</fullName>
    </submittedName>
</protein>
<dbReference type="RefSeq" id="WP_224479410.1">
    <property type="nucleotide sequence ID" value="NZ_JAIUJS010000012.1"/>
</dbReference>
<accession>A0ABS7Y3F0</accession>
<sequence length="94" mass="11062">MEYIYIARQKDQEVIKTDIERFKELPLNELVDLYNRQVKCGITGVHRQALYLLALRIEFKRRLAESPVYLMDYVLGFVGEIEVSNGNIRPKSEN</sequence>